<dbReference type="InterPro" id="IPR049712">
    <property type="entry name" value="Poly_export"/>
</dbReference>
<protein>
    <submittedName>
        <fullName evidence="5">Polysaccharide export protein</fullName>
    </submittedName>
</protein>
<proteinExistence type="predicted"/>
<sequence length="191" mass="20285">MSRLLGLLGMAFFAAFSSAALTGCGGPGGLAAIPAPPGGEYRVNTGDTLKITVQDLDAASGDYTVDDSGAISLPMVKQIDVRGLTFREIGSKVEDQYRSAGILNAPVVNVQPAALRPFYVLGEVNRPGEFTYRQGMTVLAAVSAAGGYTYRADSGEVEVTRNIDGREVVGKADETTLVMPGDRIRVYERWF</sequence>
<feature type="domain" description="Polysaccharide export protein N-terminal" evidence="3">
    <location>
        <begin position="36"/>
        <end position="111"/>
    </location>
</feature>
<evidence type="ECO:0000259" key="3">
    <source>
        <dbReference type="Pfam" id="PF02563"/>
    </source>
</evidence>
<organism evidence="5 6">
    <name type="scientific">Qipengyuania gelatinilytica</name>
    <dbReference type="NCBI Taxonomy" id="2867231"/>
    <lineage>
        <taxon>Bacteria</taxon>
        <taxon>Pseudomonadati</taxon>
        <taxon>Pseudomonadota</taxon>
        <taxon>Alphaproteobacteria</taxon>
        <taxon>Sphingomonadales</taxon>
        <taxon>Erythrobacteraceae</taxon>
        <taxon>Qipengyuania</taxon>
    </lineage>
</organism>
<accession>A0ABX9A3M6</accession>
<dbReference type="Gene3D" id="3.30.1950.10">
    <property type="entry name" value="wza like domain"/>
    <property type="match status" value="1"/>
</dbReference>
<dbReference type="PROSITE" id="PS51257">
    <property type="entry name" value="PROKAR_LIPOPROTEIN"/>
    <property type="match status" value="1"/>
</dbReference>
<dbReference type="PANTHER" id="PTHR33619">
    <property type="entry name" value="POLYSACCHARIDE EXPORT PROTEIN GFCE-RELATED"/>
    <property type="match status" value="1"/>
</dbReference>
<evidence type="ECO:0000313" key="5">
    <source>
        <dbReference type="EMBL" id="QZD95724.1"/>
    </source>
</evidence>
<dbReference type="InterPro" id="IPR019554">
    <property type="entry name" value="Soluble_ligand-bd"/>
</dbReference>
<dbReference type="Gene3D" id="3.10.560.10">
    <property type="entry name" value="Outer membrane lipoprotein wza domain like"/>
    <property type="match status" value="1"/>
</dbReference>
<evidence type="ECO:0000313" key="6">
    <source>
        <dbReference type="Proteomes" id="UP000824321"/>
    </source>
</evidence>
<feature type="chain" id="PRO_5045423972" evidence="2">
    <location>
        <begin position="20"/>
        <end position="191"/>
    </location>
</feature>
<feature type="domain" description="Soluble ligand binding" evidence="4">
    <location>
        <begin position="118"/>
        <end position="168"/>
    </location>
</feature>
<feature type="signal peptide" evidence="2">
    <location>
        <begin position="1"/>
        <end position="19"/>
    </location>
</feature>
<dbReference type="InterPro" id="IPR003715">
    <property type="entry name" value="Poly_export_N"/>
</dbReference>
<evidence type="ECO:0000256" key="2">
    <source>
        <dbReference type="SAM" id="SignalP"/>
    </source>
</evidence>
<dbReference type="RefSeq" id="WP_221431453.1">
    <property type="nucleotide sequence ID" value="NZ_CP081294.1"/>
</dbReference>
<dbReference type="EMBL" id="CP081294">
    <property type="protein sequence ID" value="QZD95724.1"/>
    <property type="molecule type" value="Genomic_DNA"/>
</dbReference>
<dbReference type="PANTHER" id="PTHR33619:SF3">
    <property type="entry name" value="POLYSACCHARIDE EXPORT PROTEIN GFCE-RELATED"/>
    <property type="match status" value="1"/>
</dbReference>
<keyword evidence="6" id="KW-1185">Reference proteome</keyword>
<reference evidence="5 6" key="1">
    <citation type="submission" date="2021-08" db="EMBL/GenBank/DDBJ databases">
        <title>Comparative Genomics Analysis of the Genus Qipengyuania Reveals Extensive Genetic Diversity and Metabolic Versatility, Including the Description of Fifteen Novel Species.</title>
        <authorList>
            <person name="Liu Y."/>
        </authorList>
    </citation>
    <scope>NUCLEOTIDE SEQUENCE [LARGE SCALE GENOMIC DNA]</scope>
    <source>
        <strain evidence="5 6">1NDH1</strain>
    </source>
</reference>
<dbReference type="Pfam" id="PF02563">
    <property type="entry name" value="Poly_export"/>
    <property type="match status" value="1"/>
</dbReference>
<evidence type="ECO:0000256" key="1">
    <source>
        <dbReference type="ARBA" id="ARBA00022729"/>
    </source>
</evidence>
<gene>
    <name evidence="5" type="ORF">K3136_03080</name>
</gene>
<keyword evidence="1 2" id="KW-0732">Signal</keyword>
<name>A0ABX9A3M6_9SPHN</name>
<dbReference type="Pfam" id="PF10531">
    <property type="entry name" value="SLBB"/>
    <property type="match status" value="1"/>
</dbReference>
<evidence type="ECO:0000259" key="4">
    <source>
        <dbReference type="Pfam" id="PF10531"/>
    </source>
</evidence>
<dbReference type="Proteomes" id="UP000824321">
    <property type="component" value="Chromosome"/>
</dbReference>